<feature type="compositionally biased region" description="Basic and acidic residues" evidence="1">
    <location>
        <begin position="521"/>
        <end position="532"/>
    </location>
</feature>
<reference evidence="2 3" key="1">
    <citation type="journal article" date="2023" name="Hortic Res">
        <title>Pangenome of water caltrop reveals structural variations and asymmetric subgenome divergence after allopolyploidization.</title>
        <authorList>
            <person name="Zhang X."/>
            <person name="Chen Y."/>
            <person name="Wang L."/>
            <person name="Yuan Y."/>
            <person name="Fang M."/>
            <person name="Shi L."/>
            <person name="Lu R."/>
            <person name="Comes H.P."/>
            <person name="Ma Y."/>
            <person name="Chen Y."/>
            <person name="Huang G."/>
            <person name="Zhou Y."/>
            <person name="Zheng Z."/>
            <person name="Qiu Y."/>
        </authorList>
    </citation>
    <scope>NUCLEOTIDE SEQUENCE [LARGE SCALE GENOMIC DNA]</scope>
    <source>
        <tissue evidence="2">Roots</tissue>
    </source>
</reference>
<evidence type="ECO:0000313" key="2">
    <source>
        <dbReference type="EMBL" id="KAK4756356.1"/>
    </source>
</evidence>
<accession>A0AAN7JYQ9</accession>
<evidence type="ECO:0000313" key="3">
    <source>
        <dbReference type="Proteomes" id="UP001345219"/>
    </source>
</evidence>
<proteinExistence type="predicted"/>
<name>A0AAN7JYQ9_9MYRT</name>
<feature type="region of interest" description="Disordered" evidence="1">
    <location>
        <begin position="513"/>
        <end position="532"/>
    </location>
</feature>
<gene>
    <name evidence="2" type="ORF">SAY87_006483</name>
</gene>
<protein>
    <submittedName>
        <fullName evidence="2">Uncharacterized protein</fullName>
    </submittedName>
</protein>
<dbReference type="EMBL" id="JAXIOK010000013">
    <property type="protein sequence ID" value="KAK4756356.1"/>
    <property type="molecule type" value="Genomic_DNA"/>
</dbReference>
<sequence length="646" mass="73261">MLGRTNTMEELEEITSELLALRQLYRLLQTIEDGQSNGIELQLDLRARMLLKRLLDLASEGLLKTYSEIITGQLSTRMESSAPSSSQIADSVFSNCRSESGFEIAIPKKEVPWLPEITSDKQGISNRQYDNCIQNNTMKQTSSNDTKGRLLVDLWNGKCLGAFPLVMDYKTDHNPLVQKMIQPSNGEISQPRDIHYAIKRIETQVMVLQRLSQLVNPLKGAVRQMEEYEMKIPAQISNQIPRNLTNLWTPPQEVSKYTPRMVEGTEDSSWSMTQAQASNAWTSRQINKYMDGLHIPEIMTETEMIPVRRVIEPARKVKQSIHHSDEILESTTPTSSSNRTLMKRKNLTNHQKVHTLAPMQRSVDKKLPPRLNRTGKSVLPMLMNRKLGHRMEPEEQSSLDSKESSSCSSSWTCSQEDTRSSSSSSDDYSRSSYTDNTDFSQGTNYMDFSQGSRSESEDASSSSSSDSVPSLHEHVEPPPKAGPRRGSPSPNQGKAIGRLKKIKNKLGLIFHHHHHHHHHHHENEGNRSEHKSNWKRVGNSFLCSPKGHQVSGGKEVVDTSKQSVVKRSQGSHIHALVEGFLRQFHQKKKKSRLPNPKVLARNNKTKNERLQWLKMMKQHGGVRLNGRRQAKLKLSDKRKQLGATKS</sequence>
<keyword evidence="3" id="KW-1185">Reference proteome</keyword>
<feature type="region of interest" description="Disordered" evidence="1">
    <location>
        <begin position="627"/>
        <end position="646"/>
    </location>
</feature>
<organism evidence="2 3">
    <name type="scientific">Trapa incisa</name>
    <dbReference type="NCBI Taxonomy" id="236973"/>
    <lineage>
        <taxon>Eukaryota</taxon>
        <taxon>Viridiplantae</taxon>
        <taxon>Streptophyta</taxon>
        <taxon>Embryophyta</taxon>
        <taxon>Tracheophyta</taxon>
        <taxon>Spermatophyta</taxon>
        <taxon>Magnoliopsida</taxon>
        <taxon>eudicotyledons</taxon>
        <taxon>Gunneridae</taxon>
        <taxon>Pentapetalae</taxon>
        <taxon>rosids</taxon>
        <taxon>malvids</taxon>
        <taxon>Myrtales</taxon>
        <taxon>Lythraceae</taxon>
        <taxon>Trapa</taxon>
    </lineage>
</organism>
<evidence type="ECO:0000256" key="1">
    <source>
        <dbReference type="SAM" id="MobiDB-lite"/>
    </source>
</evidence>
<comment type="caution">
    <text evidence="2">The sequence shown here is derived from an EMBL/GenBank/DDBJ whole genome shotgun (WGS) entry which is preliminary data.</text>
</comment>
<feature type="compositionally biased region" description="Low complexity" evidence="1">
    <location>
        <begin position="396"/>
        <end position="435"/>
    </location>
</feature>
<dbReference type="AlphaFoldDB" id="A0AAN7JYQ9"/>
<dbReference type="Proteomes" id="UP001345219">
    <property type="component" value="Chromosome 6"/>
</dbReference>
<feature type="compositionally biased region" description="Low complexity" evidence="1">
    <location>
        <begin position="449"/>
        <end position="470"/>
    </location>
</feature>
<feature type="compositionally biased region" description="Basic residues" evidence="1">
    <location>
        <begin position="341"/>
        <end position="353"/>
    </location>
</feature>
<feature type="compositionally biased region" description="Polar residues" evidence="1">
    <location>
        <begin position="329"/>
        <end position="340"/>
    </location>
</feature>
<feature type="region of interest" description="Disordered" evidence="1">
    <location>
        <begin position="319"/>
        <end position="495"/>
    </location>
</feature>
<feature type="compositionally biased region" description="Polar residues" evidence="1">
    <location>
        <begin position="436"/>
        <end position="447"/>
    </location>
</feature>